<evidence type="ECO:0000256" key="6">
    <source>
        <dbReference type="ARBA" id="ARBA00050038"/>
    </source>
</evidence>
<dbReference type="GO" id="GO:0072344">
    <property type="term" value="P:rescue of stalled ribosome"/>
    <property type="evidence" value="ECO:0007669"/>
    <property type="project" value="UniProtKB-UniRule"/>
</dbReference>
<dbReference type="InterPro" id="IPR001328">
    <property type="entry name" value="Pept_tRNA_hydro"/>
</dbReference>
<dbReference type="EMBL" id="PFBW01000202">
    <property type="protein sequence ID" value="PIR77000.1"/>
    <property type="molecule type" value="Genomic_DNA"/>
</dbReference>
<sequence>MKLIVGLGNPGKRYEKTRHNVGFLVLDALRDSLAQRNSFSEWQLSKKFNAYTCGGTVHGEKVILAKPLTFMNASGHAVQLIGHFYKMTAEHLLVVHDDKDLPLGEIKMQDNRGHAGHNGVKSIIQSIKSQAFWRVRLGIKSTNEKKMSNTSKFVLGKFGVFEKKTLKEMIVRAVVLIEEDL</sequence>
<comment type="function">
    <text evidence="7">Catalyzes the release of premature peptidyl moieties from peptidyl-tRNA molecules trapped in stalled 50S ribosomal subunits, and thus maintains levels of free tRNAs and 50S ribosomes.</text>
</comment>
<feature type="binding site" evidence="7">
    <location>
        <position position="14"/>
    </location>
    <ligand>
        <name>tRNA</name>
        <dbReference type="ChEBI" id="CHEBI:17843"/>
    </ligand>
</feature>
<keyword evidence="3 7" id="KW-0378">Hydrolase</keyword>
<dbReference type="PROSITE" id="PS01195">
    <property type="entry name" value="PEPT_TRNA_HYDROL_1"/>
    <property type="match status" value="1"/>
</dbReference>
<keyword evidence="4 7" id="KW-0694">RNA-binding</keyword>
<dbReference type="HAMAP" id="MF_00083">
    <property type="entry name" value="Pept_tRNA_hydro_bact"/>
    <property type="match status" value="1"/>
</dbReference>
<dbReference type="NCBIfam" id="TIGR00447">
    <property type="entry name" value="pth"/>
    <property type="match status" value="1"/>
</dbReference>
<feature type="site" description="Stabilizes the basic form of H active site to accept a proton" evidence="7">
    <location>
        <position position="97"/>
    </location>
</feature>
<dbReference type="PROSITE" id="PS01196">
    <property type="entry name" value="PEPT_TRNA_HYDROL_2"/>
    <property type="match status" value="1"/>
</dbReference>
<dbReference type="CDD" id="cd00462">
    <property type="entry name" value="PTH"/>
    <property type="match status" value="1"/>
</dbReference>
<dbReference type="InterPro" id="IPR018171">
    <property type="entry name" value="Pept_tRNA_hydro_CS"/>
</dbReference>
<keyword evidence="2 7" id="KW-0820">tRNA-binding</keyword>
<comment type="caution">
    <text evidence="10">The sequence shown here is derived from an EMBL/GenBank/DDBJ whole genome shotgun (WGS) entry which is preliminary data.</text>
</comment>
<dbReference type="Gene3D" id="3.40.50.1470">
    <property type="entry name" value="Peptidyl-tRNA hydrolase"/>
    <property type="match status" value="1"/>
</dbReference>
<evidence type="ECO:0000256" key="7">
    <source>
        <dbReference type="HAMAP-Rule" id="MF_00083"/>
    </source>
</evidence>
<dbReference type="GO" id="GO:0000049">
    <property type="term" value="F:tRNA binding"/>
    <property type="evidence" value="ECO:0007669"/>
    <property type="project" value="UniProtKB-UniRule"/>
</dbReference>
<dbReference type="GO" id="GO:0006515">
    <property type="term" value="P:protein quality control for misfolded or incompletely synthesized proteins"/>
    <property type="evidence" value="ECO:0007669"/>
    <property type="project" value="UniProtKB-UniRule"/>
</dbReference>
<evidence type="ECO:0000256" key="4">
    <source>
        <dbReference type="ARBA" id="ARBA00022884"/>
    </source>
</evidence>
<dbReference type="PANTHER" id="PTHR17224:SF1">
    <property type="entry name" value="PEPTIDYL-TRNA HYDROLASE"/>
    <property type="match status" value="1"/>
</dbReference>
<comment type="subunit">
    <text evidence="7">Monomer.</text>
</comment>
<comment type="catalytic activity">
    <reaction evidence="7 8">
        <text>an N-acyl-L-alpha-aminoacyl-tRNA + H2O = an N-acyl-L-amino acid + a tRNA + H(+)</text>
        <dbReference type="Rhea" id="RHEA:54448"/>
        <dbReference type="Rhea" id="RHEA-COMP:10123"/>
        <dbReference type="Rhea" id="RHEA-COMP:13883"/>
        <dbReference type="ChEBI" id="CHEBI:15377"/>
        <dbReference type="ChEBI" id="CHEBI:15378"/>
        <dbReference type="ChEBI" id="CHEBI:59874"/>
        <dbReference type="ChEBI" id="CHEBI:78442"/>
        <dbReference type="ChEBI" id="CHEBI:138191"/>
        <dbReference type="EC" id="3.1.1.29"/>
    </reaction>
</comment>
<evidence type="ECO:0000313" key="10">
    <source>
        <dbReference type="EMBL" id="PIR77000.1"/>
    </source>
</evidence>
<evidence type="ECO:0000256" key="8">
    <source>
        <dbReference type="RuleBase" id="RU000673"/>
    </source>
</evidence>
<evidence type="ECO:0000256" key="9">
    <source>
        <dbReference type="RuleBase" id="RU004320"/>
    </source>
</evidence>
<dbReference type="SUPFAM" id="SSF53178">
    <property type="entry name" value="Peptidyl-tRNA hydrolase-like"/>
    <property type="match status" value="1"/>
</dbReference>
<feature type="binding site" evidence="7">
    <location>
        <position position="118"/>
    </location>
    <ligand>
        <name>tRNA</name>
        <dbReference type="ChEBI" id="CHEBI:17843"/>
    </ligand>
</feature>
<evidence type="ECO:0000256" key="2">
    <source>
        <dbReference type="ARBA" id="ARBA00022555"/>
    </source>
</evidence>
<dbReference type="GO" id="GO:0004045">
    <property type="term" value="F:peptidyl-tRNA hydrolase activity"/>
    <property type="evidence" value="ECO:0007669"/>
    <property type="project" value="UniProtKB-UniRule"/>
</dbReference>
<dbReference type="PANTHER" id="PTHR17224">
    <property type="entry name" value="PEPTIDYL-TRNA HYDROLASE"/>
    <property type="match status" value="1"/>
</dbReference>
<reference evidence="11" key="1">
    <citation type="submission" date="2017-09" db="EMBL/GenBank/DDBJ databases">
        <title>Depth-based differentiation of microbial function through sediment-hosted aquifers and enrichment of novel symbionts in the deep terrestrial subsurface.</title>
        <authorList>
            <person name="Probst A.J."/>
            <person name="Ladd B."/>
            <person name="Jarett J.K."/>
            <person name="Geller-Mcgrath D.E."/>
            <person name="Sieber C.M.K."/>
            <person name="Emerson J.B."/>
            <person name="Anantharaman K."/>
            <person name="Thomas B.C."/>
            <person name="Malmstrom R."/>
            <person name="Stieglmeier M."/>
            <person name="Klingl A."/>
            <person name="Woyke T."/>
            <person name="Ryan C.M."/>
            <person name="Banfield J.F."/>
        </authorList>
    </citation>
    <scope>NUCLEOTIDE SEQUENCE [LARGE SCALE GENOMIC DNA]</scope>
</reference>
<feature type="active site" description="Proton acceptor" evidence="7">
    <location>
        <position position="19"/>
    </location>
</feature>
<gene>
    <name evidence="7" type="primary">pth</name>
    <name evidence="10" type="ORF">COU30_04815</name>
</gene>
<evidence type="ECO:0000256" key="5">
    <source>
        <dbReference type="ARBA" id="ARBA00038063"/>
    </source>
</evidence>
<dbReference type="AlphaFoldDB" id="A0A2M6P0S6"/>
<keyword evidence="7" id="KW-0963">Cytoplasm</keyword>
<dbReference type="EC" id="3.1.1.29" evidence="1 7"/>
<protein>
    <recommendedName>
        <fullName evidence="6 7">Peptidyl-tRNA hydrolase</fullName>
        <shortName evidence="7">Pth</shortName>
        <ecNumber evidence="1 7">3.1.1.29</ecNumber>
    </recommendedName>
</protein>
<comment type="similarity">
    <text evidence="5 7 9">Belongs to the PTH family.</text>
</comment>
<proteinExistence type="inferred from homology"/>
<dbReference type="Pfam" id="PF01195">
    <property type="entry name" value="Pept_tRNA_hydro"/>
    <property type="match status" value="1"/>
</dbReference>
<feature type="binding site" evidence="7">
    <location>
        <position position="70"/>
    </location>
    <ligand>
        <name>tRNA</name>
        <dbReference type="ChEBI" id="CHEBI:17843"/>
    </ligand>
</feature>
<accession>A0A2M6P0S6</accession>
<dbReference type="InterPro" id="IPR036416">
    <property type="entry name" value="Pept_tRNA_hydro_sf"/>
</dbReference>
<feature type="binding site" evidence="7">
    <location>
        <position position="72"/>
    </location>
    <ligand>
        <name>tRNA</name>
        <dbReference type="ChEBI" id="CHEBI:17843"/>
    </ligand>
</feature>
<evidence type="ECO:0000256" key="3">
    <source>
        <dbReference type="ARBA" id="ARBA00022801"/>
    </source>
</evidence>
<comment type="subcellular location">
    <subcellularLocation>
        <location evidence="7">Cytoplasm</location>
    </subcellularLocation>
</comment>
<evidence type="ECO:0000313" key="11">
    <source>
        <dbReference type="Proteomes" id="UP000228528"/>
    </source>
</evidence>
<name>A0A2M6P0S6_9BACT</name>
<feature type="site" description="Discriminates between blocked and unblocked aminoacyl-tRNA" evidence="7">
    <location>
        <position position="9"/>
    </location>
</feature>
<dbReference type="Proteomes" id="UP000228528">
    <property type="component" value="Unassembled WGS sequence"/>
</dbReference>
<dbReference type="GO" id="GO:0005737">
    <property type="term" value="C:cytoplasm"/>
    <property type="evidence" value="ECO:0007669"/>
    <property type="project" value="UniProtKB-SubCell"/>
</dbReference>
<evidence type="ECO:0000256" key="1">
    <source>
        <dbReference type="ARBA" id="ARBA00013260"/>
    </source>
</evidence>
<organism evidence="10 11">
    <name type="scientific">Candidatus Magasanikbacteria bacterium CG10_big_fil_rev_8_21_14_0_10_38_6</name>
    <dbReference type="NCBI Taxonomy" id="1974647"/>
    <lineage>
        <taxon>Bacteria</taxon>
        <taxon>Candidatus Magasanikiibacteriota</taxon>
    </lineage>
</organism>
<dbReference type="FunFam" id="3.40.50.1470:FF:000001">
    <property type="entry name" value="Peptidyl-tRNA hydrolase"/>
    <property type="match status" value="1"/>
</dbReference>
<comment type="function">
    <text evidence="7">Hydrolyzes ribosome-free peptidyl-tRNAs (with 1 or more amino acids incorporated), which drop off the ribosome during protein synthesis, or as a result of ribosome stalling.</text>
</comment>